<dbReference type="Pfam" id="PF03332">
    <property type="entry name" value="PMM"/>
    <property type="match status" value="1"/>
</dbReference>
<dbReference type="InterPro" id="IPR043169">
    <property type="entry name" value="PMM_cap"/>
</dbReference>
<feature type="binding site" evidence="12">
    <location>
        <position position="523"/>
    </location>
    <ligand>
        <name>Mg(2+)</name>
        <dbReference type="ChEBI" id="CHEBI:18420"/>
        <label>1</label>
    </ligand>
</feature>
<feature type="binding site" evidence="12">
    <location>
        <position position="537"/>
    </location>
    <ligand>
        <name>Mg(2+)</name>
        <dbReference type="ChEBI" id="CHEBI:18420"/>
        <label>1</label>
    </ligand>
</feature>
<evidence type="ECO:0000256" key="15">
    <source>
        <dbReference type="SAM" id="Phobius"/>
    </source>
</evidence>
<dbReference type="VEuPathDB" id="FungiDB:BO72DRAFT_482605"/>
<feature type="region of interest" description="Disordered" evidence="14">
    <location>
        <begin position="26"/>
        <end position="52"/>
    </location>
</feature>
<dbReference type="InterPro" id="IPR001623">
    <property type="entry name" value="DnaJ_domain"/>
</dbReference>
<dbReference type="EC" id="5.4.2.8" evidence="5 13"/>
<dbReference type="PANTHER" id="PTHR10466:SF0">
    <property type="entry name" value="PHOSPHOMANNOMUTASE"/>
    <property type="match status" value="1"/>
</dbReference>
<comment type="subunit">
    <text evidence="4 13">Homodimer.</text>
</comment>
<evidence type="ECO:0000256" key="7">
    <source>
        <dbReference type="ARBA" id="ARBA00022723"/>
    </source>
</evidence>
<organism evidence="17 18">
    <name type="scientific">Aspergillus fijiensis CBS 313.89</name>
    <dbReference type="NCBI Taxonomy" id="1448319"/>
    <lineage>
        <taxon>Eukaryota</taxon>
        <taxon>Fungi</taxon>
        <taxon>Dikarya</taxon>
        <taxon>Ascomycota</taxon>
        <taxon>Pezizomycotina</taxon>
        <taxon>Eurotiomycetes</taxon>
        <taxon>Eurotiomycetidae</taxon>
        <taxon>Eurotiales</taxon>
        <taxon>Aspergillaceae</taxon>
        <taxon>Aspergillus</taxon>
    </lineage>
</organism>
<reference evidence="17 18" key="1">
    <citation type="submission" date="2018-02" db="EMBL/GenBank/DDBJ databases">
        <title>The genomes of Aspergillus section Nigri reveals drivers in fungal speciation.</title>
        <authorList>
            <consortium name="DOE Joint Genome Institute"/>
            <person name="Vesth T.C."/>
            <person name="Nybo J."/>
            <person name="Theobald S."/>
            <person name="Brandl J."/>
            <person name="Frisvad J.C."/>
            <person name="Nielsen K.F."/>
            <person name="Lyhne E.K."/>
            <person name="Kogle M.E."/>
            <person name="Kuo A."/>
            <person name="Riley R."/>
            <person name="Clum A."/>
            <person name="Nolan M."/>
            <person name="Lipzen A."/>
            <person name="Salamov A."/>
            <person name="Henrissat B."/>
            <person name="Wiebenga A."/>
            <person name="De vries R.P."/>
            <person name="Grigoriev I.V."/>
            <person name="Mortensen U.H."/>
            <person name="Andersen M.R."/>
            <person name="Baker S.E."/>
        </authorList>
    </citation>
    <scope>NUCLEOTIDE SEQUENCE [LARGE SCALE GENOMIC DNA]</scope>
    <source>
        <strain evidence="17 18">CBS 313.89</strain>
    </source>
</reference>
<accession>A0A8G1W4B0</accession>
<dbReference type="OrthoDB" id="10264771at2759"/>
<dbReference type="GO" id="GO:0006487">
    <property type="term" value="P:protein N-linked glycosylation"/>
    <property type="evidence" value="ECO:0007669"/>
    <property type="project" value="TreeGrafter"/>
</dbReference>
<feature type="binding site" evidence="11">
    <location>
        <position position="489"/>
    </location>
    <ligand>
        <name>alpha-D-mannose 1-phosphate</name>
        <dbReference type="ChEBI" id="CHEBI:58409"/>
    </ligand>
</feature>
<keyword evidence="18" id="KW-1185">Reference proteome</keyword>
<feature type="domain" description="J" evidence="16">
    <location>
        <begin position="6"/>
        <end position="75"/>
    </location>
</feature>
<feature type="binding site" evidence="11">
    <location>
        <position position="487"/>
    </location>
    <ligand>
        <name>alpha-D-mannose 1-phosphate</name>
        <dbReference type="ChEBI" id="CHEBI:58409"/>
    </ligand>
</feature>
<dbReference type="Gene3D" id="3.30.1240.20">
    <property type="match status" value="1"/>
</dbReference>
<evidence type="ECO:0000256" key="4">
    <source>
        <dbReference type="ARBA" id="ARBA00011738"/>
    </source>
</evidence>
<comment type="catalytic activity">
    <reaction evidence="13">
        <text>alpha-D-mannose 1-phosphate = D-mannose 6-phosphate</text>
        <dbReference type="Rhea" id="RHEA:11140"/>
        <dbReference type="ChEBI" id="CHEBI:58409"/>
        <dbReference type="ChEBI" id="CHEBI:58735"/>
        <dbReference type="EC" id="5.4.2.8"/>
    </reaction>
</comment>
<feature type="binding site" evidence="12">
    <location>
        <position position="540"/>
    </location>
    <ligand>
        <name>Mg(2+)</name>
        <dbReference type="ChEBI" id="CHEBI:18420"/>
        <label>1</label>
    </ligand>
</feature>
<feature type="binding site" evidence="11">
    <location>
        <position position="326"/>
    </location>
    <ligand>
        <name>alpha-D-mannose 1-phosphate</name>
        <dbReference type="ChEBI" id="CHEBI:58409"/>
    </ligand>
</feature>
<dbReference type="InterPro" id="IPR023214">
    <property type="entry name" value="HAD_sf"/>
</dbReference>
<dbReference type="NCBIfam" id="TIGR01484">
    <property type="entry name" value="HAD-SF-IIB"/>
    <property type="match status" value="1"/>
</dbReference>
<evidence type="ECO:0000256" key="12">
    <source>
        <dbReference type="PIRSR" id="PIRSR605002-3"/>
    </source>
</evidence>
<comment type="similarity">
    <text evidence="3 13">Belongs to the eukaryotic PMM family.</text>
</comment>
<dbReference type="PANTHER" id="PTHR10466">
    <property type="entry name" value="PHOSPHOMANNOMUTASE"/>
    <property type="match status" value="1"/>
</dbReference>
<feature type="binding site" evidence="12">
    <location>
        <position position="317"/>
    </location>
    <ligand>
        <name>Mg(2+)</name>
        <dbReference type="ChEBI" id="CHEBI:18420"/>
        <label>1</label>
    </ligand>
</feature>
<keyword evidence="7 12" id="KW-0479">Metal-binding</keyword>
<dbReference type="SUPFAM" id="SSF56784">
    <property type="entry name" value="HAD-like"/>
    <property type="match status" value="1"/>
</dbReference>
<evidence type="ECO:0000259" key="16">
    <source>
        <dbReference type="PROSITE" id="PS50076"/>
    </source>
</evidence>
<comment type="pathway">
    <text evidence="2 13">Nucleotide-sugar biosynthesis; GDP-alpha-D-mannose biosynthesis; alpha-D-mannose 1-phosphate from D-fructose 6-phosphate: step 2/2.</text>
</comment>
<dbReference type="FunFam" id="3.30.1240.20:FF:000001">
    <property type="entry name" value="Phosphomannomutase"/>
    <property type="match status" value="1"/>
</dbReference>
<dbReference type="GO" id="GO:0005829">
    <property type="term" value="C:cytosol"/>
    <property type="evidence" value="ECO:0007669"/>
    <property type="project" value="TreeGrafter"/>
</dbReference>
<dbReference type="SFLD" id="SFLDG01143">
    <property type="entry name" value="C2.B.3:_Phosphomannomutase_Lik"/>
    <property type="match status" value="1"/>
</dbReference>
<dbReference type="Gene3D" id="1.10.287.110">
    <property type="entry name" value="DnaJ domain"/>
    <property type="match status" value="1"/>
</dbReference>
<dbReference type="GO" id="GO:0009298">
    <property type="term" value="P:GDP-mannose biosynthetic process"/>
    <property type="evidence" value="ECO:0007669"/>
    <property type="project" value="UniProtKB-UniPathway"/>
</dbReference>
<dbReference type="Proteomes" id="UP000249789">
    <property type="component" value="Unassembled WGS sequence"/>
</dbReference>
<dbReference type="GeneID" id="63865063"/>
<evidence type="ECO:0000256" key="8">
    <source>
        <dbReference type="ARBA" id="ARBA00022842"/>
    </source>
</evidence>
<proteinExistence type="inferred from homology"/>
<feature type="binding site" evidence="12">
    <location>
        <position position="535"/>
    </location>
    <ligand>
        <name>Mg(2+)</name>
        <dbReference type="ChEBI" id="CHEBI:18420"/>
        <label>1</label>
    </ligand>
</feature>
<evidence type="ECO:0000256" key="1">
    <source>
        <dbReference type="ARBA" id="ARBA00004496"/>
    </source>
</evidence>
<evidence type="ECO:0000256" key="14">
    <source>
        <dbReference type="SAM" id="MobiDB-lite"/>
    </source>
</evidence>
<evidence type="ECO:0000313" key="18">
    <source>
        <dbReference type="Proteomes" id="UP000249789"/>
    </source>
</evidence>
<evidence type="ECO:0000256" key="13">
    <source>
        <dbReference type="RuleBase" id="RU361118"/>
    </source>
</evidence>
<dbReference type="PRINTS" id="PR00625">
    <property type="entry name" value="JDOMAIN"/>
</dbReference>
<keyword evidence="15" id="KW-1133">Transmembrane helix</keyword>
<dbReference type="EMBL" id="KZ824622">
    <property type="protein sequence ID" value="RAK82456.1"/>
    <property type="molecule type" value="Genomic_DNA"/>
</dbReference>
<evidence type="ECO:0000256" key="10">
    <source>
        <dbReference type="PIRSR" id="PIRSR605002-1"/>
    </source>
</evidence>
<dbReference type="SFLD" id="SFLDS00003">
    <property type="entry name" value="Haloacid_Dehalogenase"/>
    <property type="match status" value="1"/>
</dbReference>
<keyword evidence="9 13" id="KW-0413">Isomerase</keyword>
<keyword evidence="15" id="KW-0472">Membrane</keyword>
<protein>
    <recommendedName>
        <fullName evidence="5 13">Phosphomannomutase</fullName>
        <ecNumber evidence="5 13">5.4.2.8</ecNumber>
    </recommendedName>
</protein>
<evidence type="ECO:0000256" key="2">
    <source>
        <dbReference type="ARBA" id="ARBA00004699"/>
    </source>
</evidence>
<dbReference type="SUPFAM" id="SSF46565">
    <property type="entry name" value="Chaperone J-domain"/>
    <property type="match status" value="1"/>
</dbReference>
<comment type="cofactor">
    <cofactor evidence="12">
        <name>Mg(2+)</name>
        <dbReference type="ChEBI" id="CHEBI:18420"/>
    </cofactor>
</comment>
<dbReference type="GO" id="GO:0006013">
    <property type="term" value="P:mannose metabolic process"/>
    <property type="evidence" value="ECO:0007669"/>
    <property type="project" value="TreeGrafter"/>
</dbReference>
<sequence length="561" mass="63151">MARQRDLYKVLGVSPKATQQEIRNAYKRESLKSHPDRVPADSPERPARTRRFQEINDAYYTLSDISRRRDYDATRLADGVDEEYDIPQGGAGGFPWSDFGFGSATDREQRASEQFGSVFEEMLREEGLASEDTDADGRTQTRPTSRFWSIVGGISGGALGFIIGNAPGALAGAVAGNRLGAVRDAKGKSVYEVFLELPQTDRARLLMSMWVIVSWFLGYFKSTIIFATVFLTMLLRHQSPAITSPLHRMRPSPPESDHFRRLVALEWLLKVSLSSPRSSHQVHKQDLLIVFGIMAEGASVYPSLPNRPLQGTICLFDVDNTLSLPRRGATPEMLELLSRLRQKCAIGYVGGSDFAKQQEQLGSATTNVTSLFDFCFPENGLTAFRLGQPLAGTSFIEWIGEERYQELVNFCLKYIADLKIPKKRGTFIEFRNGMINVSPIGRNASFDERNEFQAYDDVHHIRRDLVEALKKKFPDWGLTYSIGGQISFDVFPTGWDKTYCLKHVAAEKEMSGVEYKTIHFFGDKCFEGGNDYEIYSDSRTIGHAVQNPDDTMKLLKELFEL</sequence>
<dbReference type="SFLD" id="SFLDF00445">
    <property type="entry name" value="alpha-phosphomannomutase"/>
    <property type="match status" value="1"/>
</dbReference>
<feature type="binding site" evidence="11">
    <location>
        <position position="431"/>
    </location>
    <ligand>
        <name>alpha-D-mannose 1-phosphate</name>
        <dbReference type="ChEBI" id="CHEBI:58409"/>
    </ligand>
</feature>
<evidence type="ECO:0000256" key="11">
    <source>
        <dbReference type="PIRSR" id="PIRSR605002-2"/>
    </source>
</evidence>
<evidence type="ECO:0000256" key="9">
    <source>
        <dbReference type="ARBA" id="ARBA00023235"/>
    </source>
</evidence>
<dbReference type="GO" id="GO:0046872">
    <property type="term" value="F:metal ion binding"/>
    <property type="evidence" value="ECO:0007669"/>
    <property type="project" value="UniProtKB-KW"/>
</dbReference>
<dbReference type="Pfam" id="PF00226">
    <property type="entry name" value="DnaJ"/>
    <property type="match status" value="1"/>
</dbReference>
<dbReference type="InterPro" id="IPR036869">
    <property type="entry name" value="J_dom_sf"/>
</dbReference>
<keyword evidence="15" id="KW-0812">Transmembrane</keyword>
<dbReference type="InterPro" id="IPR006379">
    <property type="entry name" value="HAD-SF_hydro_IIB"/>
</dbReference>
<dbReference type="CDD" id="cd06257">
    <property type="entry name" value="DnaJ"/>
    <property type="match status" value="1"/>
</dbReference>
<dbReference type="UniPathway" id="UPA00126">
    <property type="reaction ID" value="UER00424"/>
</dbReference>
<feature type="transmembrane region" description="Helical" evidence="15">
    <location>
        <begin position="209"/>
        <end position="235"/>
    </location>
</feature>
<comment type="function">
    <text evidence="13">Involved in the synthesis of the GDP-mannose and dolichol-phosphate-mannose required for a number of critical mannosyl transfer reactions.</text>
</comment>
<dbReference type="AlphaFoldDB" id="A0A8G1W4B0"/>
<feature type="binding site" evidence="11">
    <location>
        <position position="442"/>
    </location>
    <ligand>
        <name>alpha-D-mannose 1-phosphate</name>
        <dbReference type="ChEBI" id="CHEBI:58409"/>
    </ligand>
</feature>
<gene>
    <name evidence="17" type="ORF">BO72DRAFT_482605</name>
</gene>
<dbReference type="SFLD" id="SFLDG01140">
    <property type="entry name" value="C2.B:_Phosphomannomutase_and_P"/>
    <property type="match status" value="1"/>
</dbReference>
<dbReference type="InterPro" id="IPR036412">
    <property type="entry name" value="HAD-like_sf"/>
</dbReference>
<evidence type="ECO:0000256" key="5">
    <source>
        <dbReference type="ARBA" id="ARBA00012730"/>
    </source>
</evidence>
<evidence type="ECO:0000256" key="3">
    <source>
        <dbReference type="ARBA" id="ARBA00009736"/>
    </source>
</evidence>
<evidence type="ECO:0000313" key="17">
    <source>
        <dbReference type="EMBL" id="RAK82456.1"/>
    </source>
</evidence>
<feature type="active site" description="Nucleophile" evidence="10">
    <location>
        <position position="317"/>
    </location>
</feature>
<dbReference type="SMART" id="SM00271">
    <property type="entry name" value="DnaJ"/>
    <property type="match status" value="1"/>
</dbReference>
<feature type="binding site" evidence="12">
    <location>
        <position position="319"/>
    </location>
    <ligand>
        <name>Mg(2+)</name>
        <dbReference type="ChEBI" id="CHEBI:18420"/>
        <label>1</label>
    </ligand>
</feature>
<dbReference type="InterPro" id="IPR005002">
    <property type="entry name" value="PMM"/>
</dbReference>
<dbReference type="PROSITE" id="PS50076">
    <property type="entry name" value="DNAJ_2"/>
    <property type="match status" value="1"/>
</dbReference>
<name>A0A8G1W4B0_9EURO</name>
<dbReference type="RefSeq" id="XP_040806466.1">
    <property type="nucleotide sequence ID" value="XM_040947730.1"/>
</dbReference>
<keyword evidence="8 12" id="KW-0460">Magnesium</keyword>
<dbReference type="CDD" id="cd02585">
    <property type="entry name" value="HAD_PMM"/>
    <property type="match status" value="1"/>
</dbReference>
<keyword evidence="6 13" id="KW-0963">Cytoplasm</keyword>
<comment type="subcellular location">
    <subcellularLocation>
        <location evidence="1 13">Cytoplasm</location>
    </subcellularLocation>
</comment>
<evidence type="ECO:0000256" key="6">
    <source>
        <dbReference type="ARBA" id="ARBA00022490"/>
    </source>
</evidence>
<dbReference type="GO" id="GO:0004615">
    <property type="term" value="F:phosphomannomutase activity"/>
    <property type="evidence" value="ECO:0007669"/>
    <property type="project" value="UniProtKB-EC"/>
</dbReference>
<feature type="active site" description="Proton donor/acceptor" evidence="10">
    <location>
        <position position="319"/>
    </location>
</feature>
<dbReference type="Gene3D" id="3.40.50.1000">
    <property type="entry name" value="HAD superfamily/HAD-like"/>
    <property type="match status" value="1"/>
</dbReference>
<feature type="binding site" evidence="11">
    <location>
        <position position="449"/>
    </location>
    <ligand>
        <name>alpha-D-mannose 1-phosphate</name>
        <dbReference type="ChEBI" id="CHEBI:58409"/>
    </ligand>
</feature>